<dbReference type="AlphaFoldDB" id="A0A9D1Z0L1"/>
<dbReference type="NCBIfam" id="TIGR00552">
    <property type="entry name" value="nadE"/>
    <property type="match status" value="1"/>
</dbReference>
<evidence type="ECO:0000256" key="1">
    <source>
        <dbReference type="ARBA" id="ARBA00005188"/>
    </source>
</evidence>
<comment type="catalytic activity">
    <reaction evidence="7">
        <text>deamido-NAD(+) + L-glutamine + ATP + H2O = L-glutamate + AMP + diphosphate + NAD(+) + H(+)</text>
        <dbReference type="Rhea" id="RHEA:24384"/>
        <dbReference type="ChEBI" id="CHEBI:15377"/>
        <dbReference type="ChEBI" id="CHEBI:15378"/>
        <dbReference type="ChEBI" id="CHEBI:29985"/>
        <dbReference type="ChEBI" id="CHEBI:30616"/>
        <dbReference type="ChEBI" id="CHEBI:33019"/>
        <dbReference type="ChEBI" id="CHEBI:57540"/>
        <dbReference type="ChEBI" id="CHEBI:58359"/>
        <dbReference type="ChEBI" id="CHEBI:58437"/>
        <dbReference type="ChEBI" id="CHEBI:456215"/>
        <dbReference type="EC" id="6.3.5.1"/>
    </reaction>
</comment>
<dbReference type="GO" id="GO:0004359">
    <property type="term" value="F:glutaminase activity"/>
    <property type="evidence" value="ECO:0007669"/>
    <property type="project" value="InterPro"/>
</dbReference>
<comment type="pathway">
    <text evidence="1 7">Cofactor biosynthesis; NAD(+) biosynthesis; NAD(+) from deamido-NAD(+) (L-Gln route): step 1/1.</text>
</comment>
<dbReference type="GO" id="GO:0005524">
    <property type="term" value="F:ATP binding"/>
    <property type="evidence" value="ECO:0007669"/>
    <property type="project" value="UniProtKB-UniRule"/>
</dbReference>
<dbReference type="GO" id="GO:0005737">
    <property type="term" value="C:cytoplasm"/>
    <property type="evidence" value="ECO:0007669"/>
    <property type="project" value="InterPro"/>
</dbReference>
<evidence type="ECO:0000259" key="9">
    <source>
        <dbReference type="PROSITE" id="PS50263"/>
    </source>
</evidence>
<evidence type="ECO:0000256" key="8">
    <source>
        <dbReference type="RuleBase" id="RU003811"/>
    </source>
</evidence>
<dbReference type="InterPro" id="IPR003010">
    <property type="entry name" value="C-N_Hydrolase"/>
</dbReference>
<dbReference type="Pfam" id="PF02540">
    <property type="entry name" value="NAD_synthase"/>
    <property type="match status" value="1"/>
</dbReference>
<keyword evidence="5 7" id="KW-0067">ATP-binding</keyword>
<dbReference type="PANTHER" id="PTHR23090:SF9">
    <property type="entry name" value="GLUTAMINE-DEPENDENT NAD(+) SYNTHETASE"/>
    <property type="match status" value="1"/>
</dbReference>
<dbReference type="Proteomes" id="UP000886844">
    <property type="component" value="Unassembled WGS sequence"/>
</dbReference>
<dbReference type="PANTHER" id="PTHR23090">
    <property type="entry name" value="NH 3 /GLUTAMINE-DEPENDENT NAD + SYNTHETASE"/>
    <property type="match status" value="1"/>
</dbReference>
<evidence type="ECO:0000256" key="7">
    <source>
        <dbReference type="PIRNR" id="PIRNR006630"/>
    </source>
</evidence>
<dbReference type="GO" id="GO:0009435">
    <property type="term" value="P:NAD+ biosynthetic process"/>
    <property type="evidence" value="ECO:0007669"/>
    <property type="project" value="UniProtKB-UniRule"/>
</dbReference>
<dbReference type="EC" id="6.3.5.1" evidence="7"/>
<dbReference type="InterPro" id="IPR003694">
    <property type="entry name" value="NAD_synthase"/>
</dbReference>
<comment type="caution">
    <text evidence="10">The sequence shown here is derived from an EMBL/GenBank/DDBJ whole genome shotgun (WGS) entry which is preliminary data.</text>
</comment>
<dbReference type="NCBIfam" id="NF010588">
    <property type="entry name" value="PRK13981.1"/>
    <property type="match status" value="1"/>
</dbReference>
<dbReference type="CDD" id="cd07570">
    <property type="entry name" value="GAT_Gln-NAD-synth"/>
    <property type="match status" value="1"/>
</dbReference>
<dbReference type="FunFam" id="3.40.50.620:FF:000106">
    <property type="entry name" value="Glutamine-dependent NAD(+) synthetase"/>
    <property type="match status" value="1"/>
</dbReference>
<organism evidence="10 11">
    <name type="scientific">Candidatus Alistipes intestinigallinarum</name>
    <dbReference type="NCBI Taxonomy" id="2838440"/>
    <lineage>
        <taxon>Bacteria</taxon>
        <taxon>Pseudomonadati</taxon>
        <taxon>Bacteroidota</taxon>
        <taxon>Bacteroidia</taxon>
        <taxon>Bacteroidales</taxon>
        <taxon>Rikenellaceae</taxon>
        <taxon>Alistipes</taxon>
    </lineage>
</organism>
<reference evidence="10" key="1">
    <citation type="journal article" date="2021" name="PeerJ">
        <title>Extensive microbial diversity within the chicken gut microbiome revealed by metagenomics and culture.</title>
        <authorList>
            <person name="Gilroy R."/>
            <person name="Ravi A."/>
            <person name="Getino M."/>
            <person name="Pursley I."/>
            <person name="Horton D.L."/>
            <person name="Alikhan N.F."/>
            <person name="Baker D."/>
            <person name="Gharbi K."/>
            <person name="Hall N."/>
            <person name="Watson M."/>
            <person name="Adriaenssens E.M."/>
            <person name="Foster-Nyarko E."/>
            <person name="Jarju S."/>
            <person name="Secka A."/>
            <person name="Antonio M."/>
            <person name="Oren A."/>
            <person name="Chaudhuri R.R."/>
            <person name="La Ragione R."/>
            <person name="Hildebrand F."/>
            <person name="Pallen M.J."/>
        </authorList>
    </citation>
    <scope>NUCLEOTIDE SEQUENCE</scope>
    <source>
        <strain evidence="10">5134</strain>
    </source>
</reference>
<dbReference type="InterPro" id="IPR014445">
    <property type="entry name" value="Gln-dep_NAD_synthase"/>
</dbReference>
<name>A0A9D1Z0L1_9BACT</name>
<dbReference type="InterPro" id="IPR022310">
    <property type="entry name" value="NAD/GMP_synthase"/>
</dbReference>
<dbReference type="InterPro" id="IPR036526">
    <property type="entry name" value="C-N_Hydrolase_sf"/>
</dbReference>
<feature type="domain" description="CN hydrolase" evidence="9">
    <location>
        <begin position="1"/>
        <end position="237"/>
    </location>
</feature>
<dbReference type="PROSITE" id="PS50263">
    <property type="entry name" value="CN_HYDROLASE"/>
    <property type="match status" value="1"/>
</dbReference>
<dbReference type="SUPFAM" id="SSF56317">
    <property type="entry name" value="Carbon-nitrogen hydrolase"/>
    <property type="match status" value="1"/>
</dbReference>
<keyword evidence="6 7" id="KW-0520">NAD</keyword>
<evidence type="ECO:0000313" key="11">
    <source>
        <dbReference type="Proteomes" id="UP000886844"/>
    </source>
</evidence>
<proteinExistence type="inferred from homology"/>
<evidence type="ECO:0000256" key="4">
    <source>
        <dbReference type="ARBA" id="ARBA00022741"/>
    </source>
</evidence>
<accession>A0A9D1Z0L1</accession>
<dbReference type="GO" id="GO:0003952">
    <property type="term" value="F:NAD+ synthase (glutamine-hydrolyzing) activity"/>
    <property type="evidence" value="ECO:0007669"/>
    <property type="project" value="UniProtKB-UniRule"/>
</dbReference>
<keyword evidence="3 7" id="KW-0436">Ligase</keyword>
<evidence type="ECO:0000256" key="3">
    <source>
        <dbReference type="ARBA" id="ARBA00022598"/>
    </source>
</evidence>
<evidence type="ECO:0000313" key="10">
    <source>
        <dbReference type="EMBL" id="HIY68751.1"/>
    </source>
</evidence>
<gene>
    <name evidence="10" type="ORF">H9828_04985</name>
</gene>
<dbReference type="PIRSF" id="PIRSF006630">
    <property type="entry name" value="NADS_GAT"/>
    <property type="match status" value="1"/>
</dbReference>
<evidence type="ECO:0000256" key="6">
    <source>
        <dbReference type="ARBA" id="ARBA00023027"/>
    </source>
</evidence>
<reference evidence="10" key="2">
    <citation type="submission" date="2021-04" db="EMBL/GenBank/DDBJ databases">
        <authorList>
            <person name="Gilroy R."/>
        </authorList>
    </citation>
    <scope>NUCLEOTIDE SEQUENCE</scope>
    <source>
        <strain evidence="10">5134</strain>
    </source>
</reference>
<dbReference type="Gene3D" id="3.60.110.10">
    <property type="entry name" value="Carbon-nitrogen hydrolase"/>
    <property type="match status" value="1"/>
</dbReference>
<evidence type="ECO:0000256" key="2">
    <source>
        <dbReference type="ARBA" id="ARBA00007145"/>
    </source>
</evidence>
<dbReference type="Gene3D" id="3.40.50.620">
    <property type="entry name" value="HUPs"/>
    <property type="match status" value="1"/>
</dbReference>
<dbReference type="EMBL" id="DXDA01000042">
    <property type="protein sequence ID" value="HIY68751.1"/>
    <property type="molecule type" value="Genomic_DNA"/>
</dbReference>
<keyword evidence="4 7" id="KW-0547">Nucleotide-binding</keyword>
<sequence>MKIAIAQLNYTIGDIDGNTSKIIDSINKAKARHADLVIFAEQAVSGTPAFDLFRKTTFLELCEDALVEIASCCDGIAAIVGLPILTAQGTISAAALIQDRKVLRYVGKKYITARREMGFLAPSKGYEYATIKGHKCAIIVGDDLSREHDFDHSVETIISINARRYGKGTMIYRYEMMRNLAFVEGKNLVIVNQVGGSTEIVYDGTSGALNKRGEPVLMMKNFEEDFQIFDTEAEAAPITIPSTYNDRTRLVYEAARCGLRDFFRKNNYGKAAVGLSGGIDSAVVACIAADALGPENVRALLMPSPFSSDESVEDAKALARNLGIEYNVIPISEIYTSVVNTLKPVIGGTEFDATEENIQSRIRMVLLMALQNKTGHVLLNSSNKSENALGFCTLYGDTAGAFSPTGDLYKSEIYDVARYINRTRGNVIPESILTKEPSSELRPGQKDSDILPPYEVVDAILFRMIEEGQHREEIINAGFDSEVVEKIHSMIMRNEKKRFQFPPVLRLSSCSFGHERLMPLTNKYGD</sequence>
<comment type="similarity">
    <text evidence="8">Belongs to the NAD synthetase family.</text>
</comment>
<protein>
    <recommendedName>
        <fullName evidence="7">Glutamine-dependent NAD(+) synthetase</fullName>
        <ecNumber evidence="7">6.3.5.1</ecNumber>
    </recommendedName>
    <alternativeName>
        <fullName evidence="7">NAD(+) synthase [glutamine-hydrolyzing]</fullName>
    </alternativeName>
</protein>
<dbReference type="SUPFAM" id="SSF52402">
    <property type="entry name" value="Adenine nucleotide alpha hydrolases-like"/>
    <property type="match status" value="1"/>
</dbReference>
<dbReference type="InterPro" id="IPR014729">
    <property type="entry name" value="Rossmann-like_a/b/a_fold"/>
</dbReference>
<comment type="similarity">
    <text evidence="2 7">In the C-terminal section; belongs to the NAD synthetase family.</text>
</comment>
<dbReference type="CDD" id="cd00553">
    <property type="entry name" value="NAD_synthase"/>
    <property type="match status" value="1"/>
</dbReference>
<evidence type="ECO:0000256" key="5">
    <source>
        <dbReference type="ARBA" id="ARBA00022840"/>
    </source>
</evidence>